<gene>
    <name evidence="1" type="ORF">JEQ17_40200</name>
</gene>
<accession>A0A7T7L235</accession>
<dbReference type="KEGG" id="slf:JEQ17_40200"/>
<keyword evidence="2" id="KW-1185">Reference proteome</keyword>
<name>A0A7T7L235_9ACTN</name>
<reference evidence="1 2" key="1">
    <citation type="submission" date="2020-12" db="EMBL/GenBank/DDBJ databases">
        <title>A novel species.</title>
        <authorList>
            <person name="Li K."/>
        </authorList>
    </citation>
    <scope>NUCLEOTIDE SEQUENCE [LARGE SCALE GENOMIC DNA]</scope>
    <source>
        <strain evidence="1 2">ZYC-3</strain>
    </source>
</reference>
<protein>
    <submittedName>
        <fullName evidence="1">Uncharacterized protein</fullName>
    </submittedName>
</protein>
<organism evidence="1 2">
    <name type="scientific">Streptomyces liliifuscus</name>
    <dbReference type="NCBI Taxonomy" id="2797636"/>
    <lineage>
        <taxon>Bacteria</taxon>
        <taxon>Bacillati</taxon>
        <taxon>Actinomycetota</taxon>
        <taxon>Actinomycetes</taxon>
        <taxon>Kitasatosporales</taxon>
        <taxon>Streptomycetaceae</taxon>
        <taxon>Streptomyces</taxon>
    </lineage>
</organism>
<dbReference type="AlphaFoldDB" id="A0A7T7L235"/>
<proteinExistence type="predicted"/>
<dbReference type="Proteomes" id="UP000595636">
    <property type="component" value="Chromosome"/>
</dbReference>
<evidence type="ECO:0000313" key="2">
    <source>
        <dbReference type="Proteomes" id="UP000595636"/>
    </source>
</evidence>
<dbReference type="EMBL" id="CP066831">
    <property type="protein sequence ID" value="QQM45022.1"/>
    <property type="molecule type" value="Genomic_DNA"/>
</dbReference>
<evidence type="ECO:0000313" key="1">
    <source>
        <dbReference type="EMBL" id="QQM45022.1"/>
    </source>
</evidence>
<sequence>MCDYGTYTESDRSPLQRATLGGARMMSDTSERAVQPAEPASDGLVTTRADRALATEHWLLSTRDAEGRSRSRAEWAERGMTLLPLGTLVSAVRIPGRMVLALADTTTPADADDFLDSSLDGGPVICDPRGLRYYALVPGSMPRTWSSAANAWRPLGVDLLGRGTVLGVPPVTADEFEPGTPHASYWSVPMYSPGMLCEPSAVARLIIAGAHQLAAEADA</sequence>